<dbReference type="AlphaFoldDB" id="A0A8J5MP11"/>
<dbReference type="PANTHER" id="PTHR42758:SF2">
    <property type="entry name" value="PHOSPHATIDYLGLYCEROL PHOSPHOLIPASE C"/>
    <property type="match status" value="1"/>
</dbReference>
<evidence type="ECO:0000256" key="3">
    <source>
        <dbReference type="ARBA" id="ARBA00022692"/>
    </source>
</evidence>
<dbReference type="Pfam" id="PF03009">
    <property type="entry name" value="GDPD"/>
    <property type="match status" value="1"/>
</dbReference>
<evidence type="ECO:0000256" key="4">
    <source>
        <dbReference type="ARBA" id="ARBA00022801"/>
    </source>
</evidence>
<keyword evidence="7" id="KW-0472">Membrane</keyword>
<comment type="catalytic activity">
    <reaction evidence="10">
        <text>N-hexadecanoyl-1-(9Z-octadecenoyl)-sn-glycero-3-phosphoethanolamine + H2O = N-hexadecanoylethanolamine + 1-(9Z-octadecenoyl)-sn-glycero-3-phosphate + H(+)</text>
        <dbReference type="Rhea" id="RHEA:53168"/>
        <dbReference type="ChEBI" id="CHEBI:15377"/>
        <dbReference type="ChEBI" id="CHEBI:15378"/>
        <dbReference type="ChEBI" id="CHEBI:71464"/>
        <dbReference type="ChEBI" id="CHEBI:74544"/>
        <dbReference type="ChEBI" id="CHEBI:85217"/>
    </reaction>
    <physiologicalReaction direction="left-to-right" evidence="10">
        <dbReference type="Rhea" id="RHEA:53169"/>
    </physiologicalReaction>
</comment>
<protein>
    <submittedName>
        <fullName evidence="14">Lysophospholipase D GDPD1-like</fullName>
    </submittedName>
</protein>
<keyword evidence="15" id="KW-1185">Reference proteome</keyword>
<dbReference type="PANTHER" id="PTHR42758">
    <property type="entry name" value="PHOSPHATIDYLGLYCEROL PHOSPHOLIPASE C"/>
    <property type="match status" value="1"/>
</dbReference>
<comment type="catalytic activity">
    <reaction evidence="9">
        <text>N-(5Z,8Z,11Z,14Z-eicosatetraenoyl)-1-(9Z-octadecenoyl)-sn-glycero-3-phosphoethanolamine + H2O = N-(5Z,8Z,11Z,14Z-eicosatetraenoyl)-ethanolamine + 1-(9Z-octadecenoyl)-sn-glycero-3-phosphate + H(+)</text>
        <dbReference type="Rhea" id="RHEA:45544"/>
        <dbReference type="ChEBI" id="CHEBI:2700"/>
        <dbReference type="ChEBI" id="CHEBI:15377"/>
        <dbReference type="ChEBI" id="CHEBI:15378"/>
        <dbReference type="ChEBI" id="CHEBI:74544"/>
        <dbReference type="ChEBI" id="CHEBI:85223"/>
    </reaction>
    <physiologicalReaction direction="left-to-right" evidence="9">
        <dbReference type="Rhea" id="RHEA:45545"/>
    </physiologicalReaction>
</comment>
<dbReference type="GO" id="GO:0008081">
    <property type="term" value="F:phosphoric diester hydrolase activity"/>
    <property type="evidence" value="ECO:0007669"/>
    <property type="project" value="InterPro"/>
</dbReference>
<comment type="catalytic activity">
    <reaction evidence="11">
        <text>1-O-(1Z-octadecenyl)-sn-glycero-3-phospho-N-hexadecanoyl-ethanolamine + H2O = 1-O-(1Z-octadecenyl)-sn-glycero-3-phosphate + N-hexadecanoylethanolamine + H(+)</text>
        <dbReference type="Rhea" id="RHEA:53184"/>
        <dbReference type="ChEBI" id="CHEBI:15377"/>
        <dbReference type="ChEBI" id="CHEBI:15378"/>
        <dbReference type="ChEBI" id="CHEBI:71464"/>
        <dbReference type="ChEBI" id="CHEBI:137009"/>
        <dbReference type="ChEBI" id="CHEBI:137017"/>
    </reaction>
    <physiologicalReaction direction="left-to-right" evidence="11">
        <dbReference type="Rhea" id="RHEA:53185"/>
    </physiologicalReaction>
</comment>
<organism evidence="14 15">
    <name type="scientific">Homarus americanus</name>
    <name type="common">American lobster</name>
    <dbReference type="NCBI Taxonomy" id="6706"/>
    <lineage>
        <taxon>Eukaryota</taxon>
        <taxon>Metazoa</taxon>
        <taxon>Ecdysozoa</taxon>
        <taxon>Arthropoda</taxon>
        <taxon>Crustacea</taxon>
        <taxon>Multicrustacea</taxon>
        <taxon>Malacostraca</taxon>
        <taxon>Eumalacostraca</taxon>
        <taxon>Eucarida</taxon>
        <taxon>Decapoda</taxon>
        <taxon>Pleocyemata</taxon>
        <taxon>Astacidea</taxon>
        <taxon>Nephropoidea</taxon>
        <taxon>Nephropidae</taxon>
        <taxon>Homarus</taxon>
    </lineage>
</organism>
<dbReference type="EMBL" id="JAHLQT010035566">
    <property type="protein sequence ID" value="KAG7158330.1"/>
    <property type="molecule type" value="Genomic_DNA"/>
</dbReference>
<proteinExistence type="inferred from homology"/>
<comment type="catalytic activity">
    <reaction evidence="8">
        <text>1-O-hexadecyl-sn-glycero-3-phosphocholine + H2O = 1-O-hexadecyl-sn-glycero-3-phosphate + choline + H(+)</text>
        <dbReference type="Rhea" id="RHEA:41143"/>
        <dbReference type="ChEBI" id="CHEBI:15354"/>
        <dbReference type="ChEBI" id="CHEBI:15377"/>
        <dbReference type="ChEBI" id="CHEBI:15378"/>
        <dbReference type="ChEBI" id="CHEBI:64496"/>
        <dbReference type="ChEBI" id="CHEBI:77580"/>
    </reaction>
    <physiologicalReaction direction="left-to-right" evidence="8">
        <dbReference type="Rhea" id="RHEA:41144"/>
    </physiologicalReaction>
</comment>
<evidence type="ECO:0000259" key="13">
    <source>
        <dbReference type="PROSITE" id="PS51704"/>
    </source>
</evidence>
<feature type="domain" description="GP-PDE" evidence="13">
    <location>
        <begin position="1"/>
        <end position="158"/>
    </location>
</feature>
<evidence type="ECO:0000256" key="12">
    <source>
        <dbReference type="ARBA" id="ARBA00048947"/>
    </source>
</evidence>
<evidence type="ECO:0000256" key="10">
    <source>
        <dbReference type="ARBA" id="ARBA00047538"/>
    </source>
</evidence>
<keyword evidence="6" id="KW-0443">Lipid metabolism</keyword>
<keyword evidence="3" id="KW-0812">Transmembrane</keyword>
<evidence type="ECO:0000256" key="2">
    <source>
        <dbReference type="ARBA" id="ARBA00007277"/>
    </source>
</evidence>
<gene>
    <name evidence="14" type="primary">GDPD1-L</name>
    <name evidence="14" type="ORF">Hamer_G008981</name>
</gene>
<evidence type="ECO:0000256" key="6">
    <source>
        <dbReference type="ARBA" id="ARBA00023098"/>
    </source>
</evidence>
<dbReference type="InterPro" id="IPR052271">
    <property type="entry name" value="GDPD-Related"/>
</dbReference>
<evidence type="ECO:0000256" key="5">
    <source>
        <dbReference type="ARBA" id="ARBA00022989"/>
    </source>
</evidence>
<dbReference type="SUPFAM" id="SSF51695">
    <property type="entry name" value="PLC-like phosphodiesterases"/>
    <property type="match status" value="1"/>
</dbReference>
<evidence type="ECO:0000256" key="9">
    <source>
        <dbReference type="ARBA" id="ARBA00047392"/>
    </source>
</evidence>
<evidence type="ECO:0000256" key="11">
    <source>
        <dbReference type="ARBA" id="ARBA00048580"/>
    </source>
</evidence>
<sequence length="158" mass="18053">MLELDCQLTRDGQVVVSHDSVLDIRTELKGAISEYNYAELPPIKDQIPIDFMPGLIFSSINEDRRIPLLEETFHHFPNTPINIDIKIDSNELISKVSDLVKKYQREHITVWGNMKDVVTQKCYKEVNCKITPPGHLLAEPALSRQGRRLSACLKQLLT</sequence>
<evidence type="ECO:0000313" key="15">
    <source>
        <dbReference type="Proteomes" id="UP000747542"/>
    </source>
</evidence>
<evidence type="ECO:0000256" key="1">
    <source>
        <dbReference type="ARBA" id="ARBA00004370"/>
    </source>
</evidence>
<dbReference type="PROSITE" id="PS51704">
    <property type="entry name" value="GP_PDE"/>
    <property type="match status" value="1"/>
</dbReference>
<evidence type="ECO:0000256" key="7">
    <source>
        <dbReference type="ARBA" id="ARBA00023136"/>
    </source>
</evidence>
<dbReference type="GO" id="GO:0005789">
    <property type="term" value="C:endoplasmic reticulum membrane"/>
    <property type="evidence" value="ECO:0007669"/>
    <property type="project" value="TreeGrafter"/>
</dbReference>
<keyword evidence="5" id="KW-1133">Transmembrane helix</keyword>
<name>A0A8J5MP11_HOMAM</name>
<dbReference type="Proteomes" id="UP000747542">
    <property type="component" value="Unassembled WGS sequence"/>
</dbReference>
<evidence type="ECO:0000256" key="8">
    <source>
        <dbReference type="ARBA" id="ARBA00036083"/>
    </source>
</evidence>
<comment type="catalytic activity">
    <reaction evidence="12">
        <text>N,1-di-(9Z-octadecenoyl)-sn-glycero-3-phosphoethanolamine + H2O = N-(9Z-octadecenoyl) ethanolamine + 1-(9Z-octadecenoyl)-sn-glycero-3-phosphate + H(+)</text>
        <dbReference type="Rhea" id="RHEA:56460"/>
        <dbReference type="ChEBI" id="CHEBI:15377"/>
        <dbReference type="ChEBI" id="CHEBI:15378"/>
        <dbReference type="ChEBI" id="CHEBI:71466"/>
        <dbReference type="ChEBI" id="CHEBI:74544"/>
        <dbReference type="ChEBI" id="CHEBI:85222"/>
    </reaction>
    <physiologicalReaction direction="left-to-right" evidence="12">
        <dbReference type="Rhea" id="RHEA:56461"/>
    </physiologicalReaction>
</comment>
<dbReference type="Gene3D" id="3.20.20.190">
    <property type="entry name" value="Phosphatidylinositol (PI) phosphodiesterase"/>
    <property type="match status" value="1"/>
</dbReference>
<reference evidence="14" key="1">
    <citation type="journal article" date="2021" name="Sci. Adv.">
        <title>The American lobster genome reveals insights on longevity, neural, and immune adaptations.</title>
        <authorList>
            <person name="Polinski J.M."/>
            <person name="Zimin A.V."/>
            <person name="Clark K.F."/>
            <person name="Kohn A.B."/>
            <person name="Sadowski N."/>
            <person name="Timp W."/>
            <person name="Ptitsyn A."/>
            <person name="Khanna P."/>
            <person name="Romanova D.Y."/>
            <person name="Williams P."/>
            <person name="Greenwood S.J."/>
            <person name="Moroz L.L."/>
            <person name="Walt D.R."/>
            <person name="Bodnar A.G."/>
        </authorList>
    </citation>
    <scope>NUCLEOTIDE SEQUENCE</scope>
    <source>
        <strain evidence="14">GMGI-L3</strain>
    </source>
</reference>
<dbReference type="InterPro" id="IPR017946">
    <property type="entry name" value="PLC-like_Pdiesterase_TIM-brl"/>
</dbReference>
<dbReference type="InterPro" id="IPR030395">
    <property type="entry name" value="GP_PDE_dom"/>
</dbReference>
<dbReference type="GO" id="GO:0004622">
    <property type="term" value="F:phosphatidylcholine lysophospholipase activity"/>
    <property type="evidence" value="ECO:0007669"/>
    <property type="project" value="TreeGrafter"/>
</dbReference>
<comment type="subcellular location">
    <subcellularLocation>
        <location evidence="1">Membrane</location>
    </subcellularLocation>
</comment>
<comment type="similarity">
    <text evidence="2">Belongs to the glycerophosphoryl diester phosphodiesterase family.</text>
</comment>
<comment type="caution">
    <text evidence="14">The sequence shown here is derived from an EMBL/GenBank/DDBJ whole genome shotgun (WGS) entry which is preliminary data.</text>
</comment>
<evidence type="ECO:0000313" key="14">
    <source>
        <dbReference type="EMBL" id="KAG7158330.1"/>
    </source>
</evidence>
<keyword evidence="4" id="KW-0378">Hydrolase</keyword>
<dbReference type="GO" id="GO:0046475">
    <property type="term" value="P:glycerophospholipid catabolic process"/>
    <property type="evidence" value="ECO:0007669"/>
    <property type="project" value="TreeGrafter"/>
</dbReference>
<accession>A0A8J5MP11</accession>